<organism evidence="2 3">
    <name type="scientific">[Torrubiella] hemipterigena</name>
    <dbReference type="NCBI Taxonomy" id="1531966"/>
    <lineage>
        <taxon>Eukaryota</taxon>
        <taxon>Fungi</taxon>
        <taxon>Dikarya</taxon>
        <taxon>Ascomycota</taxon>
        <taxon>Pezizomycotina</taxon>
        <taxon>Sordariomycetes</taxon>
        <taxon>Hypocreomycetidae</taxon>
        <taxon>Hypocreales</taxon>
        <taxon>Clavicipitaceae</taxon>
        <taxon>Clavicipitaceae incertae sedis</taxon>
        <taxon>'Torrubiella' clade</taxon>
    </lineage>
</organism>
<feature type="compositionally biased region" description="Pro residues" evidence="1">
    <location>
        <begin position="643"/>
        <end position="654"/>
    </location>
</feature>
<sequence length="678" mass="72981">MVSFFGLKFGSKDKKSQKQSLERQNREWNRVDQNSFGRGQYFGDTNNPPRPETSYSTRTPVSFRTPFSMGANSSMVDLSMPSARRPSMSSLRHWATDSSANLPLPPTLAGPGVRVGLPERPSTAGSSRTKEWVNPLDVHFCKEPIMAKQPESDEPKGGVMRQIEFSVKTTSIDDDKDAADTTTKKSATHKISSGYPSPPASSNGDSTLPLTISEPSSLGILSPSTSFASSLPSPVPSATRSSDDHWDSPVVRNVPARRDTTMFHSARRRSFTKDIQASPDDVAKMRKQQQTEGFAGNFAAFDFGEEVRRQTTIDLPAPQIASTEEVPTPKISEVPFTPTPKERTPSVPKADAATPTQRTSPTQPLPILESVNSFEFPMPAALEHRSPLIPQRPSTSYGPGQRSFSKGSTKAGGGSDPLDLASTLADFRPRADSDVVGLPRPTRPAVTIPTAQDALRSNSPFGGALPEMTYTVSIESAHSPKTTPKSSMDKPRTSPPKKSIFPSSKNSLPRGRQPPRRPPRSDEATAETVPARPEFSVPNWGSLGVDAAEPRRSAMPAPLASSGHTIKPSVSSPSSDAPRLISSTFKSLELSLEEAEDSFASAFELALEKTVSSPSSSDFFSLSSTPTTPTGTVTRVEAKKAPPRPPPITLPPSPTKSTEPSIRSPRSATTAEFQTTFI</sequence>
<feature type="region of interest" description="Disordered" evidence="1">
    <location>
        <begin position="102"/>
        <end position="129"/>
    </location>
</feature>
<evidence type="ECO:0000313" key="2">
    <source>
        <dbReference type="EMBL" id="CEJ90384.1"/>
    </source>
</evidence>
<feature type="compositionally biased region" description="Low complexity" evidence="1">
    <location>
        <begin position="496"/>
        <end position="511"/>
    </location>
</feature>
<feature type="compositionally biased region" description="Low complexity" evidence="1">
    <location>
        <begin position="613"/>
        <end position="634"/>
    </location>
</feature>
<feature type="compositionally biased region" description="Polar residues" evidence="1">
    <location>
        <begin position="562"/>
        <end position="579"/>
    </location>
</feature>
<feature type="region of interest" description="Disordered" evidence="1">
    <location>
        <begin position="313"/>
        <end position="365"/>
    </location>
</feature>
<dbReference type="HOGENOM" id="CLU_018777_0_0_1"/>
<dbReference type="STRING" id="1531966.A0A0A1T6D2"/>
<feature type="compositionally biased region" description="Polar residues" evidence="1">
    <location>
        <begin position="470"/>
        <end position="486"/>
    </location>
</feature>
<feature type="compositionally biased region" description="Polar residues" evidence="1">
    <location>
        <begin position="200"/>
        <end position="216"/>
    </location>
</feature>
<feature type="region of interest" description="Disordered" evidence="1">
    <location>
        <begin position="378"/>
        <end position="579"/>
    </location>
</feature>
<dbReference type="AlphaFoldDB" id="A0A0A1T6D2"/>
<feature type="compositionally biased region" description="Polar residues" evidence="1">
    <location>
        <begin position="655"/>
        <end position="678"/>
    </location>
</feature>
<proteinExistence type="predicted"/>
<dbReference type="Proteomes" id="UP000039046">
    <property type="component" value="Unassembled WGS sequence"/>
</dbReference>
<reference evidence="2 3" key="1">
    <citation type="journal article" date="2015" name="Genome Announc.">
        <title>Draft Genome Sequence and Gene Annotation of the Entomopathogenic Fungus Verticillium hemipterigenum.</title>
        <authorList>
            <person name="Horn F."/>
            <person name="Habel A."/>
            <person name="Scharf D.H."/>
            <person name="Dworschak J."/>
            <person name="Brakhage A.A."/>
            <person name="Guthke R."/>
            <person name="Hertweck C."/>
            <person name="Linde J."/>
        </authorList>
    </citation>
    <scope>NUCLEOTIDE SEQUENCE [LARGE SCALE GENOMIC DNA]</scope>
</reference>
<gene>
    <name evidence="2" type="ORF">VHEMI06172</name>
</gene>
<dbReference type="EMBL" id="CDHN01000003">
    <property type="protein sequence ID" value="CEJ90384.1"/>
    <property type="molecule type" value="Genomic_DNA"/>
</dbReference>
<evidence type="ECO:0000313" key="3">
    <source>
        <dbReference type="Proteomes" id="UP000039046"/>
    </source>
</evidence>
<feature type="compositionally biased region" description="Basic and acidic residues" evidence="1">
    <location>
        <begin position="10"/>
        <end position="30"/>
    </location>
</feature>
<feature type="region of interest" description="Disordered" evidence="1">
    <location>
        <begin position="613"/>
        <end position="678"/>
    </location>
</feature>
<evidence type="ECO:0000256" key="1">
    <source>
        <dbReference type="SAM" id="MobiDB-lite"/>
    </source>
</evidence>
<name>A0A0A1T6D2_9HYPO</name>
<feature type="region of interest" description="Disordered" evidence="1">
    <location>
        <begin position="1"/>
        <end position="73"/>
    </location>
</feature>
<feature type="compositionally biased region" description="Polar residues" evidence="1">
    <location>
        <begin position="31"/>
        <end position="62"/>
    </location>
</feature>
<accession>A0A0A1T6D2</accession>
<keyword evidence="3" id="KW-1185">Reference proteome</keyword>
<feature type="region of interest" description="Disordered" evidence="1">
    <location>
        <begin position="147"/>
        <end position="289"/>
    </location>
</feature>
<feature type="compositionally biased region" description="Polar residues" evidence="1">
    <location>
        <begin position="392"/>
        <end position="408"/>
    </location>
</feature>
<feature type="compositionally biased region" description="Low complexity" evidence="1">
    <location>
        <begin position="222"/>
        <end position="232"/>
    </location>
</feature>
<dbReference type="OrthoDB" id="5234071at2759"/>
<protein>
    <submittedName>
        <fullName evidence="2">Uncharacterized protein</fullName>
    </submittedName>
</protein>